<name>A0A6B2NY96_9RHOB</name>
<keyword evidence="1" id="KW-1133">Transmembrane helix</keyword>
<dbReference type="PROSITE" id="PS51257">
    <property type="entry name" value="PROKAR_LIPOPROTEIN"/>
    <property type="match status" value="1"/>
</dbReference>
<protein>
    <recommendedName>
        <fullName evidence="3">Lipoprotein</fullName>
    </recommendedName>
</protein>
<keyword evidence="1" id="KW-0472">Membrane</keyword>
<comment type="caution">
    <text evidence="2">The sequence shown here is derived from an EMBL/GenBank/DDBJ whole genome shotgun (WGS) entry which is preliminary data.</text>
</comment>
<accession>A0A6B2NY96</accession>
<dbReference type="RefSeq" id="WP_164132396.1">
    <property type="nucleotide sequence ID" value="NZ_JAAGOX010000054.1"/>
</dbReference>
<proteinExistence type="predicted"/>
<organism evidence="2">
    <name type="scientific">Ruegeria sp. PrR005</name>
    <dbReference type="NCBI Taxonomy" id="2706882"/>
    <lineage>
        <taxon>Bacteria</taxon>
        <taxon>Pseudomonadati</taxon>
        <taxon>Pseudomonadota</taxon>
        <taxon>Alphaproteobacteria</taxon>
        <taxon>Rhodobacterales</taxon>
        <taxon>Roseobacteraceae</taxon>
        <taxon>Ruegeria</taxon>
    </lineage>
</organism>
<dbReference type="AlphaFoldDB" id="A0A6B2NY96"/>
<evidence type="ECO:0000256" key="1">
    <source>
        <dbReference type="SAM" id="Phobius"/>
    </source>
</evidence>
<gene>
    <name evidence="2" type="ORF">G0P99_20770</name>
</gene>
<evidence type="ECO:0000313" key="2">
    <source>
        <dbReference type="EMBL" id="NDW47384.1"/>
    </source>
</evidence>
<keyword evidence="1" id="KW-0812">Transmembrane</keyword>
<dbReference type="EMBL" id="JAAGOX010000054">
    <property type="protein sequence ID" value="NDW47384.1"/>
    <property type="molecule type" value="Genomic_DNA"/>
</dbReference>
<sequence length="148" mass="15631">MKLKLHAFGGAIALLTIACFWTSTALVELFGTHAQIAQVKTAILYGMALLIPAMATAGATGAALGKGWRLPEVAAKSARMKMIAANGLLILLPSAVFLAIRANAGQFDTLFYVVQALELLAGATNITLLTLNLRAGLALRRRRTARGR</sequence>
<feature type="transmembrane region" description="Helical" evidence="1">
    <location>
        <begin position="110"/>
        <end position="133"/>
    </location>
</feature>
<feature type="transmembrane region" description="Helical" evidence="1">
    <location>
        <begin position="85"/>
        <end position="104"/>
    </location>
</feature>
<feature type="transmembrane region" description="Helical" evidence="1">
    <location>
        <begin position="7"/>
        <end position="30"/>
    </location>
</feature>
<reference evidence="2" key="1">
    <citation type="submission" date="2020-02" db="EMBL/GenBank/DDBJ databases">
        <title>Delineation of the pyrene-degrading pathway in Roseobacter clade bacteria by genomic analysis.</title>
        <authorList>
            <person name="Zhou H."/>
            <person name="Wang H."/>
        </authorList>
    </citation>
    <scope>NUCLEOTIDE SEQUENCE</scope>
    <source>
        <strain evidence="2">PrR005</strain>
    </source>
</reference>
<feature type="transmembrane region" description="Helical" evidence="1">
    <location>
        <begin position="42"/>
        <end position="64"/>
    </location>
</feature>
<evidence type="ECO:0008006" key="3">
    <source>
        <dbReference type="Google" id="ProtNLM"/>
    </source>
</evidence>